<keyword evidence="3" id="KW-1185">Reference proteome</keyword>
<evidence type="ECO:0000313" key="2">
    <source>
        <dbReference type="EMBL" id="MEP1057611.1"/>
    </source>
</evidence>
<accession>A0ABV0KEE8</accession>
<keyword evidence="1" id="KW-1133">Transmembrane helix</keyword>
<organism evidence="2 3">
    <name type="scientific">Stenomitos frigidus AS-A4</name>
    <dbReference type="NCBI Taxonomy" id="2933935"/>
    <lineage>
        <taxon>Bacteria</taxon>
        <taxon>Bacillati</taxon>
        <taxon>Cyanobacteriota</taxon>
        <taxon>Cyanophyceae</taxon>
        <taxon>Leptolyngbyales</taxon>
        <taxon>Leptolyngbyaceae</taxon>
        <taxon>Stenomitos</taxon>
    </lineage>
</organism>
<feature type="transmembrane region" description="Helical" evidence="1">
    <location>
        <begin position="62"/>
        <end position="83"/>
    </location>
</feature>
<sequence length="154" mass="16305">MQVSLFQSGAGRFSVVFAASCYVSIKLVAEAIAHSINLAYTTEIKPVALEVHRFYTSPTAKALYRFTGRAILAAIALAAYTAFMAGGKFRAWSDGYVDSCLEKEATPAVTVSVKPVVVKAGAVEAIAPVVSTPLPVRTVKGKKGRSPKLVPVML</sequence>
<keyword evidence="1" id="KW-0812">Transmembrane</keyword>
<evidence type="ECO:0000256" key="1">
    <source>
        <dbReference type="SAM" id="Phobius"/>
    </source>
</evidence>
<gene>
    <name evidence="2" type="ORF">NDI38_04115</name>
</gene>
<evidence type="ECO:0000313" key="3">
    <source>
        <dbReference type="Proteomes" id="UP001476950"/>
    </source>
</evidence>
<comment type="caution">
    <text evidence="2">The sequence shown here is derived from an EMBL/GenBank/DDBJ whole genome shotgun (WGS) entry which is preliminary data.</text>
</comment>
<proteinExistence type="predicted"/>
<dbReference type="RefSeq" id="WP_190450562.1">
    <property type="nucleotide sequence ID" value="NZ_JAMPLM010000002.1"/>
</dbReference>
<dbReference type="EMBL" id="JAMPLM010000002">
    <property type="protein sequence ID" value="MEP1057611.1"/>
    <property type="molecule type" value="Genomic_DNA"/>
</dbReference>
<name>A0ABV0KEE8_9CYAN</name>
<reference evidence="2 3" key="1">
    <citation type="submission" date="2022-04" db="EMBL/GenBank/DDBJ databases">
        <title>Positive selection, recombination, and allopatry shape intraspecific diversity of widespread and dominant cyanobacteria.</title>
        <authorList>
            <person name="Wei J."/>
            <person name="Shu W."/>
            <person name="Hu C."/>
        </authorList>
    </citation>
    <scope>NUCLEOTIDE SEQUENCE [LARGE SCALE GENOMIC DNA]</scope>
    <source>
        <strain evidence="2 3">AS-A4</strain>
    </source>
</reference>
<dbReference type="Proteomes" id="UP001476950">
    <property type="component" value="Unassembled WGS sequence"/>
</dbReference>
<keyword evidence="1" id="KW-0472">Membrane</keyword>
<protein>
    <submittedName>
        <fullName evidence="2">Uncharacterized protein</fullName>
    </submittedName>
</protein>